<evidence type="ECO:0000313" key="8">
    <source>
        <dbReference type="Proteomes" id="UP000186922"/>
    </source>
</evidence>
<dbReference type="EMBL" id="BDGG01000001">
    <property type="protein sequence ID" value="GAU89423.1"/>
    <property type="molecule type" value="Genomic_DNA"/>
</dbReference>
<feature type="compositionally biased region" description="Polar residues" evidence="6">
    <location>
        <begin position="102"/>
        <end position="120"/>
    </location>
</feature>
<keyword evidence="8" id="KW-1185">Reference proteome</keyword>
<proteinExistence type="inferred from homology"/>
<dbReference type="GO" id="GO:0005634">
    <property type="term" value="C:nucleus"/>
    <property type="evidence" value="ECO:0007669"/>
    <property type="project" value="UniProtKB-SubCell"/>
</dbReference>
<feature type="region of interest" description="Disordered" evidence="6">
    <location>
        <begin position="89"/>
        <end position="137"/>
    </location>
</feature>
<dbReference type="Pfam" id="PF07084">
    <property type="entry name" value="Spot_14"/>
    <property type="match status" value="1"/>
</dbReference>
<dbReference type="GO" id="GO:0046890">
    <property type="term" value="P:regulation of lipid biosynthetic process"/>
    <property type="evidence" value="ECO:0007669"/>
    <property type="project" value="TreeGrafter"/>
</dbReference>
<evidence type="ECO:0000256" key="1">
    <source>
        <dbReference type="ARBA" id="ARBA00004123"/>
    </source>
</evidence>
<dbReference type="OrthoDB" id="5951908at2759"/>
<comment type="similarity">
    <text evidence="3">Belongs to the SPOT14 family.</text>
</comment>
<evidence type="ECO:0000256" key="2">
    <source>
        <dbReference type="ARBA" id="ARBA00004496"/>
    </source>
</evidence>
<protein>
    <recommendedName>
        <fullName evidence="9">Mid1-interacting protein 1</fullName>
    </recommendedName>
</protein>
<keyword evidence="5" id="KW-0539">Nucleus</keyword>
<dbReference type="Gene3D" id="6.10.140.1610">
    <property type="match status" value="1"/>
</dbReference>
<evidence type="ECO:0000256" key="6">
    <source>
        <dbReference type="SAM" id="MobiDB-lite"/>
    </source>
</evidence>
<reference evidence="7 8" key="1">
    <citation type="journal article" date="2016" name="Nat. Commun.">
        <title>Extremotolerant tardigrade genome and improved radiotolerance of human cultured cells by tardigrade-unique protein.</title>
        <authorList>
            <person name="Hashimoto T."/>
            <person name="Horikawa D.D."/>
            <person name="Saito Y."/>
            <person name="Kuwahara H."/>
            <person name="Kozuka-Hata H."/>
            <person name="Shin-I T."/>
            <person name="Minakuchi Y."/>
            <person name="Ohishi K."/>
            <person name="Motoyama A."/>
            <person name="Aizu T."/>
            <person name="Enomoto A."/>
            <person name="Kondo K."/>
            <person name="Tanaka S."/>
            <person name="Hara Y."/>
            <person name="Koshikawa S."/>
            <person name="Sagara H."/>
            <person name="Miura T."/>
            <person name="Yokobori S."/>
            <person name="Miyagawa K."/>
            <person name="Suzuki Y."/>
            <person name="Kubo T."/>
            <person name="Oyama M."/>
            <person name="Kohara Y."/>
            <person name="Fujiyama A."/>
            <person name="Arakawa K."/>
            <person name="Katayama T."/>
            <person name="Toyoda A."/>
            <person name="Kunieda T."/>
        </authorList>
    </citation>
    <scope>NUCLEOTIDE SEQUENCE [LARGE SCALE GENOMIC DNA]</scope>
    <source>
        <strain evidence="7 8">YOKOZUNA-1</strain>
    </source>
</reference>
<dbReference type="PANTHER" id="PTHR14315:SF17">
    <property type="entry name" value="MIP21584P"/>
    <property type="match status" value="1"/>
</dbReference>
<evidence type="ECO:0008006" key="9">
    <source>
        <dbReference type="Google" id="ProtNLM"/>
    </source>
</evidence>
<dbReference type="InterPro" id="IPR053719">
    <property type="entry name" value="Lipogen_MT_Stabilize_sf"/>
</dbReference>
<organism evidence="7 8">
    <name type="scientific">Ramazzottius varieornatus</name>
    <name type="common">Water bear</name>
    <name type="synonym">Tardigrade</name>
    <dbReference type="NCBI Taxonomy" id="947166"/>
    <lineage>
        <taxon>Eukaryota</taxon>
        <taxon>Metazoa</taxon>
        <taxon>Ecdysozoa</taxon>
        <taxon>Tardigrada</taxon>
        <taxon>Eutardigrada</taxon>
        <taxon>Parachela</taxon>
        <taxon>Hypsibioidea</taxon>
        <taxon>Ramazzottiidae</taxon>
        <taxon>Ramazzottius</taxon>
    </lineage>
</organism>
<evidence type="ECO:0000256" key="5">
    <source>
        <dbReference type="ARBA" id="ARBA00023242"/>
    </source>
</evidence>
<feature type="compositionally biased region" description="Low complexity" evidence="6">
    <location>
        <begin position="127"/>
        <end position="137"/>
    </location>
</feature>
<evidence type="ECO:0000313" key="7">
    <source>
        <dbReference type="EMBL" id="GAU89423.1"/>
    </source>
</evidence>
<gene>
    <name evidence="7" type="primary">RvY_01974-1</name>
    <name evidence="7" type="synonym">RvY_01974.1</name>
    <name evidence="7" type="ORF">RvY_01974</name>
</gene>
<evidence type="ECO:0000256" key="3">
    <source>
        <dbReference type="ARBA" id="ARBA00009488"/>
    </source>
</evidence>
<accession>A0A1D1UST5</accession>
<sequence>MAAMGSPAFNKKSSTHNKHGVPFLYSPQSVLHAMDQFNHAVDTMEHNVLVPCRLQDIDDPVMGDLHAAYKLLARTKINLMYGDTVEVHRKTSRMQPPPVSPTAMTDSTMSLASDGSSETSDIGGDGDSPSPTPTLDPTMVKLHQALNQNLRTLCGILEQMTEAANRVTNLYLNEVAGP</sequence>
<comment type="subcellular location">
    <subcellularLocation>
        <location evidence="2">Cytoplasm</location>
    </subcellularLocation>
    <subcellularLocation>
        <location evidence="1">Nucleus</location>
    </subcellularLocation>
</comment>
<feature type="region of interest" description="Disordered" evidence="6">
    <location>
        <begin position="1"/>
        <end position="20"/>
    </location>
</feature>
<name>A0A1D1UST5_RAMVA</name>
<dbReference type="Proteomes" id="UP000186922">
    <property type="component" value="Unassembled WGS sequence"/>
</dbReference>
<keyword evidence="4" id="KW-0963">Cytoplasm</keyword>
<dbReference type="PANTHER" id="PTHR14315">
    <property type="entry name" value="SPOT14 FAMILY MEMBER"/>
    <property type="match status" value="1"/>
</dbReference>
<dbReference type="InterPro" id="IPR009786">
    <property type="entry name" value="Spot_14"/>
</dbReference>
<dbReference type="AlphaFoldDB" id="A0A1D1UST5"/>
<comment type="caution">
    <text evidence="7">The sequence shown here is derived from an EMBL/GenBank/DDBJ whole genome shotgun (WGS) entry which is preliminary data.</text>
</comment>
<evidence type="ECO:0000256" key="4">
    <source>
        <dbReference type="ARBA" id="ARBA00022490"/>
    </source>
</evidence>
<dbReference type="GO" id="GO:0005829">
    <property type="term" value="C:cytosol"/>
    <property type="evidence" value="ECO:0007669"/>
    <property type="project" value="TreeGrafter"/>
</dbReference>